<keyword evidence="2 7" id="KW-0813">Transport</keyword>
<evidence type="ECO:0000256" key="8">
    <source>
        <dbReference type="SAM" id="SignalP"/>
    </source>
</evidence>
<dbReference type="GO" id="GO:0005886">
    <property type="term" value="C:plasma membrane"/>
    <property type="evidence" value="ECO:0007669"/>
    <property type="project" value="UniProtKB-SubCell"/>
</dbReference>
<reference evidence="10 11" key="1">
    <citation type="submission" date="2019-08" db="EMBL/GenBank/DDBJ databases">
        <authorList>
            <person name="Peeters C."/>
        </authorList>
    </citation>
    <scope>NUCLEOTIDE SEQUENCE [LARGE SCALE GENOMIC DNA]</scope>
    <source>
        <strain evidence="10 11">LMG 31118</strain>
    </source>
</reference>
<evidence type="ECO:0000313" key="10">
    <source>
        <dbReference type="EMBL" id="VVE59903.1"/>
    </source>
</evidence>
<dbReference type="PANTHER" id="PTHR30151:SF0">
    <property type="entry name" value="ABC TRANSPORTER PERMEASE PROTEIN MJ0413-RELATED"/>
    <property type="match status" value="1"/>
</dbReference>
<keyword evidence="6 7" id="KW-0472">Membrane</keyword>
<dbReference type="PANTHER" id="PTHR30151">
    <property type="entry name" value="ALKANE SULFONATE ABC TRANSPORTER-RELATED, MEMBRANE SUBUNIT"/>
    <property type="match status" value="1"/>
</dbReference>
<proteinExistence type="inferred from homology"/>
<feature type="transmembrane region" description="Helical" evidence="7">
    <location>
        <begin position="73"/>
        <end position="96"/>
    </location>
</feature>
<sequence length="269" mass="28366">MTSALATGQRCLPALTGLLAVAALFGAWQAAASAHWLADGFVPSLADIWRATKHLVGTGEIGVNLMATLRAGAWGLAAGILTGVPLGLSMALLPVFDRIVTPVVRCTYALPKTTLIPLLVLWFGVGGATNVIVIAITAALPLIVYSLRGAREAPRVLLWSARSLGTSRAGVLWRVVLPAALPQILTGVRVALGFTLLVAISCEMIVANQGIGKLIGQYGDQGSYDYLFAALFVTTVVAYALDASLRWSSSTLLRWHESGQRERQGGRHG</sequence>
<keyword evidence="5 7" id="KW-1133">Transmembrane helix</keyword>
<keyword evidence="3" id="KW-1003">Cell membrane</keyword>
<dbReference type="CDD" id="cd06261">
    <property type="entry name" value="TM_PBP2"/>
    <property type="match status" value="1"/>
</dbReference>
<comment type="similarity">
    <text evidence="7">Belongs to the binding-protein-dependent transport system permease family.</text>
</comment>
<dbReference type="OrthoDB" id="8859188at2"/>
<feature type="transmembrane region" description="Helical" evidence="7">
    <location>
        <begin position="188"/>
        <end position="206"/>
    </location>
</feature>
<organism evidence="10 11">
    <name type="scientific">Pandoraea captiosa</name>
    <dbReference type="NCBI Taxonomy" id="2508302"/>
    <lineage>
        <taxon>Bacteria</taxon>
        <taxon>Pseudomonadati</taxon>
        <taxon>Pseudomonadota</taxon>
        <taxon>Betaproteobacteria</taxon>
        <taxon>Burkholderiales</taxon>
        <taxon>Burkholderiaceae</taxon>
        <taxon>Pandoraea</taxon>
    </lineage>
</organism>
<dbReference type="Gene3D" id="1.10.3720.10">
    <property type="entry name" value="MetI-like"/>
    <property type="match status" value="1"/>
</dbReference>
<dbReference type="PROSITE" id="PS50928">
    <property type="entry name" value="ABC_TM1"/>
    <property type="match status" value="1"/>
</dbReference>
<feature type="transmembrane region" description="Helical" evidence="7">
    <location>
        <begin position="116"/>
        <end position="144"/>
    </location>
</feature>
<gene>
    <name evidence="10" type="primary">ssuC_1</name>
    <name evidence="10" type="ORF">PCA31118_00054</name>
</gene>
<keyword evidence="8" id="KW-0732">Signal</keyword>
<evidence type="ECO:0000259" key="9">
    <source>
        <dbReference type="PROSITE" id="PS50928"/>
    </source>
</evidence>
<feature type="transmembrane region" description="Helical" evidence="7">
    <location>
        <begin position="226"/>
        <end position="245"/>
    </location>
</feature>
<evidence type="ECO:0000256" key="3">
    <source>
        <dbReference type="ARBA" id="ARBA00022475"/>
    </source>
</evidence>
<dbReference type="RefSeq" id="WP_150621953.1">
    <property type="nucleotide sequence ID" value="NZ_CABPSQ010000001.1"/>
</dbReference>
<keyword evidence="11" id="KW-1185">Reference proteome</keyword>
<evidence type="ECO:0000256" key="1">
    <source>
        <dbReference type="ARBA" id="ARBA00004651"/>
    </source>
</evidence>
<feature type="signal peptide" evidence="8">
    <location>
        <begin position="1"/>
        <end position="30"/>
    </location>
</feature>
<comment type="subcellular location">
    <subcellularLocation>
        <location evidence="1 7">Cell membrane</location>
        <topology evidence="1 7">Multi-pass membrane protein</topology>
    </subcellularLocation>
</comment>
<keyword evidence="4 7" id="KW-0812">Transmembrane</keyword>
<protein>
    <submittedName>
        <fullName evidence="10">Aliphatic sulfonates transport permease protein SsuC</fullName>
    </submittedName>
</protein>
<dbReference type="Pfam" id="PF00528">
    <property type="entry name" value="BPD_transp_1"/>
    <property type="match status" value="1"/>
</dbReference>
<evidence type="ECO:0000256" key="2">
    <source>
        <dbReference type="ARBA" id="ARBA00022448"/>
    </source>
</evidence>
<evidence type="ECO:0000313" key="11">
    <source>
        <dbReference type="Proteomes" id="UP000414136"/>
    </source>
</evidence>
<dbReference type="AlphaFoldDB" id="A0A5E4ZI64"/>
<evidence type="ECO:0000256" key="7">
    <source>
        <dbReference type="RuleBase" id="RU363032"/>
    </source>
</evidence>
<feature type="domain" description="ABC transmembrane type-1" evidence="9">
    <location>
        <begin position="65"/>
        <end position="245"/>
    </location>
</feature>
<dbReference type="EMBL" id="CABPSQ010000001">
    <property type="protein sequence ID" value="VVE59903.1"/>
    <property type="molecule type" value="Genomic_DNA"/>
</dbReference>
<evidence type="ECO:0000256" key="4">
    <source>
        <dbReference type="ARBA" id="ARBA00022692"/>
    </source>
</evidence>
<name>A0A5E4ZI64_9BURK</name>
<evidence type="ECO:0000256" key="6">
    <source>
        <dbReference type="ARBA" id="ARBA00023136"/>
    </source>
</evidence>
<dbReference type="GO" id="GO:0055085">
    <property type="term" value="P:transmembrane transport"/>
    <property type="evidence" value="ECO:0007669"/>
    <property type="project" value="InterPro"/>
</dbReference>
<feature type="chain" id="PRO_5023022718" evidence="8">
    <location>
        <begin position="31"/>
        <end position="269"/>
    </location>
</feature>
<dbReference type="SUPFAM" id="SSF161098">
    <property type="entry name" value="MetI-like"/>
    <property type="match status" value="1"/>
</dbReference>
<evidence type="ECO:0000256" key="5">
    <source>
        <dbReference type="ARBA" id="ARBA00022989"/>
    </source>
</evidence>
<dbReference type="InterPro" id="IPR035906">
    <property type="entry name" value="MetI-like_sf"/>
</dbReference>
<accession>A0A5E4ZI64</accession>
<dbReference type="Proteomes" id="UP000414136">
    <property type="component" value="Unassembled WGS sequence"/>
</dbReference>
<dbReference type="InterPro" id="IPR000515">
    <property type="entry name" value="MetI-like"/>
</dbReference>